<keyword evidence="8 13" id="KW-0548">Nucleotidyltransferase</keyword>
<evidence type="ECO:0000256" key="12">
    <source>
        <dbReference type="ARBA" id="ARBA00048366"/>
    </source>
</evidence>
<dbReference type="FunCoup" id="L2GQS2">
    <property type="interactions" value="46"/>
</dbReference>
<feature type="domain" description="YrdC-like" evidence="15">
    <location>
        <begin position="3"/>
        <end position="194"/>
    </location>
</feature>
<dbReference type="VEuPathDB" id="MicrosporidiaDB:VICG_00180"/>
<feature type="binding site" evidence="14">
    <location>
        <position position="138"/>
    </location>
    <ligand>
        <name>ATP</name>
        <dbReference type="ChEBI" id="CHEBI:30616"/>
    </ligand>
</feature>
<evidence type="ECO:0000256" key="1">
    <source>
        <dbReference type="ARBA" id="ARBA00004496"/>
    </source>
</evidence>
<dbReference type="PIRSF" id="PIRSF004930">
    <property type="entry name" value="Tln_factor_SUA5"/>
    <property type="match status" value="1"/>
</dbReference>
<dbReference type="EMBL" id="JH370130">
    <property type="protein sequence ID" value="ELA42865.1"/>
    <property type="molecule type" value="Genomic_DNA"/>
</dbReference>
<dbReference type="GO" id="GO:0005524">
    <property type="term" value="F:ATP binding"/>
    <property type="evidence" value="ECO:0007669"/>
    <property type="project" value="UniProtKB-UniRule"/>
</dbReference>
<evidence type="ECO:0000256" key="3">
    <source>
        <dbReference type="ARBA" id="ARBA00012584"/>
    </source>
</evidence>
<sequence>MKIVKLDEIDKVDIQSYFEDVVVIPTETVYGLAARIDNEKALNNIFKIKGRPSDNPLIVHISDRDMLDNLVDGDVPAEYSILMDRFWPGPLTLLFKCKDSVSRTLTGKDISTIAVRMPKGEKIRDLIKRIGVPLAAPSANTSGKPSPTRVAHVMDDLGERVSLYIDGGPCEIGIESTVFGIIDNSYMILRPGGVTKESIEKAINKKVLVKNKVENSDILICPGQKYKHYSPEHPVYLFTGSTWRQNISKYSQVFENMKIGILKRRGLEYPIEFYKEYDLGECLQDCTRNIFAGLRVLDRSCDVIFVVGFELEKEGLAIMDRLEKAASHIID</sequence>
<dbReference type="HOGENOM" id="CLU_031397_0_1_1"/>
<evidence type="ECO:0000256" key="10">
    <source>
        <dbReference type="ARBA" id="ARBA00022840"/>
    </source>
</evidence>
<keyword evidence="9 13" id="KW-0547">Nucleotide-binding</keyword>
<feature type="binding site" evidence="14">
    <location>
        <position position="28"/>
    </location>
    <ligand>
        <name>L-threonine</name>
        <dbReference type="ChEBI" id="CHEBI:57926"/>
    </ligand>
</feature>
<evidence type="ECO:0000256" key="2">
    <source>
        <dbReference type="ARBA" id="ARBA00007663"/>
    </source>
</evidence>
<proteinExistence type="inferred from homology"/>
<evidence type="ECO:0000256" key="4">
    <source>
        <dbReference type="ARBA" id="ARBA00015492"/>
    </source>
</evidence>
<dbReference type="Gene3D" id="3.40.50.11030">
    <property type="entry name" value="Threonylcarbamoyl-AMP synthase, C-terminal domain"/>
    <property type="match status" value="1"/>
</dbReference>
<reference evidence="17" key="1">
    <citation type="submission" date="2011-05" db="EMBL/GenBank/DDBJ databases">
        <title>The genome sequence of Vittaforma corneae strain ATCC 50505.</title>
        <authorList>
            <consortium name="The Broad Institute Genome Sequencing Platform"/>
            <person name="Cuomo C."/>
            <person name="Didier E."/>
            <person name="Bowers L."/>
            <person name="Young S.K."/>
            <person name="Zeng Q."/>
            <person name="Gargeya S."/>
            <person name="Fitzgerald M."/>
            <person name="Haas B."/>
            <person name="Abouelleil A."/>
            <person name="Alvarado L."/>
            <person name="Arachchi H.M."/>
            <person name="Berlin A."/>
            <person name="Chapman S.B."/>
            <person name="Gearin G."/>
            <person name="Goldberg J."/>
            <person name="Griggs A."/>
            <person name="Gujja S."/>
            <person name="Hansen M."/>
            <person name="Heiman D."/>
            <person name="Howarth C."/>
            <person name="Larimer J."/>
            <person name="Lui A."/>
            <person name="MacDonald P.J.P."/>
            <person name="McCowen C."/>
            <person name="Montmayeur A."/>
            <person name="Murphy C."/>
            <person name="Neiman D."/>
            <person name="Pearson M."/>
            <person name="Priest M."/>
            <person name="Roberts A."/>
            <person name="Saif S."/>
            <person name="Shea T."/>
            <person name="Sisk P."/>
            <person name="Stolte C."/>
            <person name="Sykes S."/>
            <person name="Wortman J."/>
            <person name="Nusbaum C."/>
            <person name="Birren B."/>
        </authorList>
    </citation>
    <scope>NUCLEOTIDE SEQUENCE [LARGE SCALE GENOMIC DNA]</scope>
    <source>
        <strain evidence="17">ATCC 50505</strain>
    </source>
</reference>
<dbReference type="InterPro" id="IPR005145">
    <property type="entry name" value="Sua5_C"/>
</dbReference>
<keyword evidence="5 13" id="KW-0963">Cytoplasm</keyword>
<evidence type="ECO:0000256" key="14">
    <source>
        <dbReference type="PIRSR" id="PIRSR004930-1"/>
    </source>
</evidence>
<feature type="binding site" evidence="14">
    <location>
        <position position="176"/>
    </location>
    <ligand>
        <name>L-threonine</name>
        <dbReference type="ChEBI" id="CHEBI:57926"/>
    </ligand>
</feature>
<evidence type="ECO:0000256" key="8">
    <source>
        <dbReference type="ARBA" id="ARBA00022695"/>
    </source>
</evidence>
<dbReference type="InParanoid" id="L2GQS2"/>
<evidence type="ECO:0000256" key="6">
    <source>
        <dbReference type="ARBA" id="ARBA00022679"/>
    </source>
</evidence>
<feature type="binding site" evidence="14">
    <location>
        <position position="112"/>
    </location>
    <ligand>
        <name>ATP</name>
        <dbReference type="ChEBI" id="CHEBI:30616"/>
    </ligand>
</feature>
<dbReference type="EC" id="2.7.7.87" evidence="3 13"/>
<dbReference type="GO" id="GO:0061710">
    <property type="term" value="F:L-threonylcarbamoyladenylate synthase"/>
    <property type="evidence" value="ECO:0007669"/>
    <property type="project" value="UniProtKB-EC"/>
</dbReference>
<dbReference type="GO" id="GO:0043047">
    <property type="term" value="F:single-stranded telomeric DNA binding"/>
    <property type="evidence" value="ECO:0007669"/>
    <property type="project" value="EnsemblFungi"/>
</dbReference>
<feature type="binding site" evidence="14">
    <location>
        <position position="136"/>
    </location>
    <ligand>
        <name>L-threonine</name>
        <dbReference type="ChEBI" id="CHEBI:57926"/>
    </ligand>
</feature>
<evidence type="ECO:0000256" key="11">
    <source>
        <dbReference type="ARBA" id="ARBA00029774"/>
    </source>
</evidence>
<feature type="binding site" evidence="14">
    <location>
        <position position="190"/>
    </location>
    <ligand>
        <name>ATP</name>
        <dbReference type="ChEBI" id="CHEBI:30616"/>
    </ligand>
</feature>
<keyword evidence="10 13" id="KW-0067">ATP-binding</keyword>
<evidence type="ECO:0000259" key="15">
    <source>
        <dbReference type="PROSITE" id="PS51163"/>
    </source>
</evidence>
<dbReference type="NCBIfam" id="TIGR00057">
    <property type="entry name" value="L-threonylcarbamoyladenylate synthase"/>
    <property type="match status" value="1"/>
</dbReference>
<feature type="binding site" evidence="14">
    <location>
        <position position="60"/>
    </location>
    <ligand>
        <name>L-threonine</name>
        <dbReference type="ChEBI" id="CHEBI:57926"/>
    </ligand>
</feature>
<evidence type="ECO:0000313" key="16">
    <source>
        <dbReference type="EMBL" id="ELA42865.1"/>
    </source>
</evidence>
<comment type="function">
    <text evidence="13">Required for the formation of a threonylcarbamoyl group on adenosine at position 37 (t(6)A37) in tRNAs that read codons beginning with adenine.</text>
</comment>
<dbReference type="Pfam" id="PF01300">
    <property type="entry name" value="Sua5_yciO_yrdC"/>
    <property type="match status" value="1"/>
</dbReference>
<dbReference type="GO" id="GO:0000723">
    <property type="term" value="P:telomere maintenance"/>
    <property type="evidence" value="ECO:0007669"/>
    <property type="project" value="EnsemblFungi"/>
</dbReference>
<dbReference type="Gene3D" id="3.90.870.10">
    <property type="entry name" value="DHBP synthase"/>
    <property type="match status" value="1"/>
</dbReference>
<dbReference type="PANTHER" id="PTHR17490:SF16">
    <property type="entry name" value="THREONYLCARBAMOYL-AMP SYNTHASE"/>
    <property type="match status" value="1"/>
</dbReference>
<comment type="similarity">
    <text evidence="2 13">Belongs to the SUA5 family.</text>
</comment>
<dbReference type="PANTHER" id="PTHR17490">
    <property type="entry name" value="SUA5"/>
    <property type="match status" value="1"/>
</dbReference>
<dbReference type="STRING" id="993615.L2GQS2"/>
<keyword evidence="17" id="KW-1185">Reference proteome</keyword>
<dbReference type="GO" id="GO:0002949">
    <property type="term" value="P:tRNA threonylcarbamoyladenosine modification"/>
    <property type="evidence" value="ECO:0007669"/>
    <property type="project" value="EnsemblFungi"/>
</dbReference>
<dbReference type="GO" id="GO:0006450">
    <property type="term" value="P:regulation of translational fidelity"/>
    <property type="evidence" value="ECO:0007669"/>
    <property type="project" value="EnsemblFungi"/>
</dbReference>
<name>L2GQS2_VITCO</name>
<dbReference type="OrthoDB" id="412787at2759"/>
<feature type="binding site" evidence="14">
    <location>
        <position position="116"/>
    </location>
    <ligand>
        <name>L-threonine</name>
        <dbReference type="ChEBI" id="CHEBI:57926"/>
    </ligand>
</feature>
<feature type="binding site" evidence="14">
    <location>
        <position position="229"/>
    </location>
    <ligand>
        <name>ATP</name>
        <dbReference type="ChEBI" id="CHEBI:30616"/>
    </ligand>
</feature>
<dbReference type="Proteomes" id="UP000011082">
    <property type="component" value="Unassembled WGS sequence"/>
</dbReference>
<dbReference type="SUPFAM" id="SSF55821">
    <property type="entry name" value="YrdC/RibB"/>
    <property type="match status" value="1"/>
</dbReference>
<evidence type="ECO:0000256" key="5">
    <source>
        <dbReference type="ARBA" id="ARBA00022490"/>
    </source>
</evidence>
<protein>
    <recommendedName>
        <fullName evidence="4 13">Threonylcarbamoyl-AMP synthase</fullName>
        <shortName evidence="13">TC-AMP synthase</shortName>
        <ecNumber evidence="3 13">2.7.7.87</ecNumber>
    </recommendedName>
    <alternativeName>
        <fullName evidence="11 13">L-threonylcarbamoyladenylate synthase</fullName>
    </alternativeName>
</protein>
<evidence type="ECO:0000313" key="17">
    <source>
        <dbReference type="Proteomes" id="UP000011082"/>
    </source>
</evidence>
<dbReference type="OMA" id="YKHYAPD"/>
<comment type="catalytic activity">
    <reaction evidence="12 13">
        <text>L-threonine + hydrogencarbonate + ATP = L-threonylcarbamoyladenylate + diphosphate + H2O</text>
        <dbReference type="Rhea" id="RHEA:36407"/>
        <dbReference type="ChEBI" id="CHEBI:15377"/>
        <dbReference type="ChEBI" id="CHEBI:17544"/>
        <dbReference type="ChEBI" id="CHEBI:30616"/>
        <dbReference type="ChEBI" id="CHEBI:33019"/>
        <dbReference type="ChEBI" id="CHEBI:57926"/>
        <dbReference type="ChEBI" id="CHEBI:73682"/>
        <dbReference type="EC" id="2.7.7.87"/>
    </reaction>
</comment>
<dbReference type="GO" id="GO:0005739">
    <property type="term" value="C:mitochondrion"/>
    <property type="evidence" value="ECO:0007669"/>
    <property type="project" value="EnsemblFungi"/>
</dbReference>
<dbReference type="AlphaFoldDB" id="L2GQS2"/>
<dbReference type="InterPro" id="IPR050156">
    <property type="entry name" value="TC-AMP_synthase_SUA5"/>
</dbReference>
<comment type="subcellular location">
    <subcellularLocation>
        <location evidence="1 13">Cytoplasm</location>
    </subcellularLocation>
</comment>
<dbReference type="GO" id="GO:0000049">
    <property type="term" value="F:tRNA binding"/>
    <property type="evidence" value="ECO:0007669"/>
    <property type="project" value="TreeGrafter"/>
</dbReference>
<dbReference type="InterPro" id="IPR017945">
    <property type="entry name" value="DHBP_synth_RibB-like_a/b_dom"/>
</dbReference>
<gene>
    <name evidence="16" type="ORF">VICG_00180</name>
</gene>
<dbReference type="GO" id="GO:0003725">
    <property type="term" value="F:double-stranded RNA binding"/>
    <property type="evidence" value="ECO:0007669"/>
    <property type="project" value="UniProtKB-UniRule"/>
</dbReference>
<dbReference type="GeneID" id="19880898"/>
<keyword evidence="7 13" id="KW-0819">tRNA processing</keyword>
<feature type="binding site" evidence="14">
    <location>
        <position position="55"/>
    </location>
    <ligand>
        <name>ATP</name>
        <dbReference type="ChEBI" id="CHEBI:30616"/>
    </ligand>
</feature>
<dbReference type="InterPro" id="IPR006070">
    <property type="entry name" value="Sua5-like_dom"/>
</dbReference>
<dbReference type="RefSeq" id="XP_007603633.1">
    <property type="nucleotide sequence ID" value="XM_007603571.1"/>
</dbReference>
<dbReference type="PROSITE" id="PS51163">
    <property type="entry name" value="YRDC"/>
    <property type="match status" value="1"/>
</dbReference>
<evidence type="ECO:0000256" key="13">
    <source>
        <dbReference type="PIRNR" id="PIRNR004930"/>
    </source>
</evidence>
<dbReference type="InterPro" id="IPR038385">
    <property type="entry name" value="Sua5/YwlC_C"/>
</dbReference>
<feature type="binding site" evidence="14">
    <location>
        <position position="146"/>
    </location>
    <ligand>
        <name>ATP</name>
        <dbReference type="ChEBI" id="CHEBI:30616"/>
    </ligand>
</feature>
<accession>L2GQS2</accession>
<dbReference type="Pfam" id="PF03481">
    <property type="entry name" value="Sua5_C"/>
    <property type="match status" value="1"/>
</dbReference>
<feature type="binding site" evidence="14">
    <location>
        <position position="51"/>
    </location>
    <ligand>
        <name>ATP</name>
        <dbReference type="ChEBI" id="CHEBI:30616"/>
    </ligand>
</feature>
<organism evidence="16 17">
    <name type="scientific">Vittaforma corneae (strain ATCC 50505)</name>
    <name type="common">Microsporidian parasite</name>
    <name type="synonym">Nosema corneum</name>
    <dbReference type="NCBI Taxonomy" id="993615"/>
    <lineage>
        <taxon>Eukaryota</taxon>
        <taxon>Fungi</taxon>
        <taxon>Fungi incertae sedis</taxon>
        <taxon>Microsporidia</taxon>
        <taxon>Nosematidae</taxon>
        <taxon>Vittaforma</taxon>
    </lineage>
</organism>
<evidence type="ECO:0000256" key="7">
    <source>
        <dbReference type="ARBA" id="ARBA00022694"/>
    </source>
</evidence>
<keyword evidence="6 13" id="KW-0808">Transferase</keyword>
<dbReference type="InterPro" id="IPR010923">
    <property type="entry name" value="T(6)A37_SUA5"/>
</dbReference>
<evidence type="ECO:0000256" key="9">
    <source>
        <dbReference type="ARBA" id="ARBA00022741"/>
    </source>
</evidence>